<organism evidence="2 3">
    <name type="scientific">Nocardia cyriacigeorgica</name>
    <dbReference type="NCBI Taxonomy" id="135487"/>
    <lineage>
        <taxon>Bacteria</taxon>
        <taxon>Bacillati</taxon>
        <taxon>Actinomycetota</taxon>
        <taxon>Actinomycetes</taxon>
        <taxon>Mycobacteriales</taxon>
        <taxon>Nocardiaceae</taxon>
        <taxon>Nocardia</taxon>
    </lineage>
</organism>
<dbReference type="EMBL" id="VBUT01000010">
    <property type="protein sequence ID" value="TLF74343.1"/>
    <property type="molecule type" value="Genomic_DNA"/>
</dbReference>
<sequence>MTLLVTLAVIVIFSLLGYYYAPRHSGESWEVDRLRPRDPLSNLPVSHYDEQRLFRDIAAVYARREDEEPRGDDSPARRRGRPEPSA</sequence>
<comment type="caution">
    <text evidence="2">The sequence shown here is derived from an EMBL/GenBank/DDBJ whole genome shotgun (WGS) entry which is preliminary data.</text>
</comment>
<feature type="compositionally biased region" description="Basic and acidic residues" evidence="1">
    <location>
        <begin position="64"/>
        <end position="76"/>
    </location>
</feature>
<gene>
    <name evidence="2" type="ORF">FEK34_23415</name>
</gene>
<dbReference type="AlphaFoldDB" id="A0A5R8NFL7"/>
<evidence type="ECO:0000313" key="3">
    <source>
        <dbReference type="Proteomes" id="UP000306378"/>
    </source>
</evidence>
<evidence type="ECO:0000313" key="2">
    <source>
        <dbReference type="EMBL" id="TLF74343.1"/>
    </source>
</evidence>
<feature type="region of interest" description="Disordered" evidence="1">
    <location>
        <begin position="64"/>
        <end position="86"/>
    </location>
</feature>
<proteinExistence type="predicted"/>
<dbReference type="RefSeq" id="WP_138451054.1">
    <property type="nucleotide sequence ID" value="NZ_VBUT01000010.1"/>
</dbReference>
<protein>
    <submittedName>
        <fullName evidence="2">Uncharacterized protein</fullName>
    </submittedName>
</protein>
<accession>A0A5R8NFL7</accession>
<name>A0A5R8NFL7_9NOCA</name>
<reference evidence="2 3" key="1">
    <citation type="submission" date="2019-05" db="EMBL/GenBank/DDBJ databases">
        <title>Genomes sequences of two Nocardia cyriacigeorgica environmental isolates, type strains Nocardia asteroides ATCC 19247 and Nocardia cyriacigeorgica DSM 44484.</title>
        <authorList>
            <person name="Vautrin F."/>
            <person name="Bergeron E."/>
            <person name="Dubost A."/>
            <person name="Abrouk D."/>
            <person name="Rodriguez Nava V."/>
            <person name="Pujic P."/>
        </authorList>
    </citation>
    <scope>NUCLEOTIDE SEQUENCE [LARGE SCALE GENOMIC DNA]</scope>
    <source>
        <strain evidence="2 3">EML 446</strain>
    </source>
</reference>
<dbReference type="Proteomes" id="UP000306378">
    <property type="component" value="Unassembled WGS sequence"/>
</dbReference>
<evidence type="ECO:0000256" key="1">
    <source>
        <dbReference type="SAM" id="MobiDB-lite"/>
    </source>
</evidence>